<protein>
    <submittedName>
        <fullName evidence="2">Uncharacterized protein</fullName>
    </submittedName>
</protein>
<evidence type="ECO:0000313" key="2">
    <source>
        <dbReference type="EMBL" id="ORY93976.1"/>
    </source>
</evidence>
<accession>A0A1X2H669</accession>
<proteinExistence type="predicted"/>
<name>A0A1X2H669_SYNRA</name>
<feature type="compositionally biased region" description="Pro residues" evidence="1">
    <location>
        <begin position="195"/>
        <end position="214"/>
    </location>
</feature>
<feature type="compositionally biased region" description="Low complexity" evidence="1">
    <location>
        <begin position="181"/>
        <end position="194"/>
    </location>
</feature>
<dbReference type="EMBL" id="MCGN01000008">
    <property type="protein sequence ID" value="ORY93976.1"/>
    <property type="molecule type" value="Genomic_DNA"/>
</dbReference>
<feature type="region of interest" description="Disordered" evidence="1">
    <location>
        <begin position="127"/>
        <end position="271"/>
    </location>
</feature>
<feature type="region of interest" description="Disordered" evidence="1">
    <location>
        <begin position="65"/>
        <end position="102"/>
    </location>
</feature>
<feature type="compositionally biased region" description="Polar residues" evidence="1">
    <location>
        <begin position="34"/>
        <end position="47"/>
    </location>
</feature>
<keyword evidence="3" id="KW-1185">Reference proteome</keyword>
<dbReference type="InParanoid" id="A0A1X2H669"/>
<organism evidence="2 3">
    <name type="scientific">Syncephalastrum racemosum</name>
    <name type="common">Filamentous fungus</name>
    <dbReference type="NCBI Taxonomy" id="13706"/>
    <lineage>
        <taxon>Eukaryota</taxon>
        <taxon>Fungi</taxon>
        <taxon>Fungi incertae sedis</taxon>
        <taxon>Mucoromycota</taxon>
        <taxon>Mucoromycotina</taxon>
        <taxon>Mucoromycetes</taxon>
        <taxon>Mucorales</taxon>
        <taxon>Syncephalastraceae</taxon>
        <taxon>Syncephalastrum</taxon>
    </lineage>
</organism>
<gene>
    <name evidence="2" type="ORF">BCR43DRAFT_495652</name>
</gene>
<evidence type="ECO:0000256" key="1">
    <source>
        <dbReference type="SAM" id="MobiDB-lite"/>
    </source>
</evidence>
<dbReference type="OMA" id="PRTTMAN"/>
<feature type="compositionally biased region" description="Pro residues" evidence="1">
    <location>
        <begin position="228"/>
        <end position="244"/>
    </location>
</feature>
<feature type="region of interest" description="Disordered" evidence="1">
    <location>
        <begin position="17"/>
        <end position="47"/>
    </location>
</feature>
<sequence length="271" mass="30117">MGDSAYLSPYTQQMLSYYQQQQQQQQPNYGMYGHSQSSSFHAPQSPAISSYNLSQAALLGGLQQQYQQEQQLHQPQQPQAEVPRSNIIRSVPPPSPSAQNYQAYHNMPAGELEEYDQGEKTTKAGRRRSGFFLMPSKPNFWSPRDTKARKRKSMPSLHKRADDGPAMPGGFPDGNSPPPAYQAHTPQQQQQQQSPAPPPPPPQAQAPPPPPPFSMPQIPAGGYLYYCPPQPVPESPPMVSPEPTVPQRKAMSQATMYNPRQVPARDRCAIM</sequence>
<dbReference type="AlphaFoldDB" id="A0A1X2H669"/>
<dbReference type="Proteomes" id="UP000242180">
    <property type="component" value="Unassembled WGS sequence"/>
</dbReference>
<reference evidence="2 3" key="1">
    <citation type="submission" date="2016-07" db="EMBL/GenBank/DDBJ databases">
        <title>Pervasive Adenine N6-methylation of Active Genes in Fungi.</title>
        <authorList>
            <consortium name="DOE Joint Genome Institute"/>
            <person name="Mondo S.J."/>
            <person name="Dannebaum R.O."/>
            <person name="Kuo R.C."/>
            <person name="Labutti K."/>
            <person name="Haridas S."/>
            <person name="Kuo A."/>
            <person name="Salamov A."/>
            <person name="Ahrendt S.R."/>
            <person name="Lipzen A."/>
            <person name="Sullivan W."/>
            <person name="Andreopoulos W.B."/>
            <person name="Clum A."/>
            <person name="Lindquist E."/>
            <person name="Daum C."/>
            <person name="Ramamoorthy G.K."/>
            <person name="Gryganskyi A."/>
            <person name="Culley D."/>
            <person name="Magnuson J.K."/>
            <person name="James T.Y."/>
            <person name="O'Malley M.A."/>
            <person name="Stajich J.E."/>
            <person name="Spatafora J.W."/>
            <person name="Visel A."/>
            <person name="Grigoriev I.V."/>
        </authorList>
    </citation>
    <scope>NUCLEOTIDE SEQUENCE [LARGE SCALE GENOMIC DNA]</scope>
    <source>
        <strain evidence="2 3">NRRL 2496</strain>
    </source>
</reference>
<comment type="caution">
    <text evidence="2">The sequence shown here is derived from an EMBL/GenBank/DDBJ whole genome shotgun (WGS) entry which is preliminary data.</text>
</comment>
<feature type="compositionally biased region" description="Low complexity" evidence="1">
    <location>
        <begin position="65"/>
        <end position="81"/>
    </location>
</feature>
<evidence type="ECO:0000313" key="3">
    <source>
        <dbReference type="Proteomes" id="UP000242180"/>
    </source>
</evidence>